<dbReference type="InterPro" id="IPR025665">
    <property type="entry name" value="Beta-barrel_OMP_2"/>
</dbReference>
<keyword evidence="4" id="KW-1185">Reference proteome</keyword>
<evidence type="ECO:0000313" key="3">
    <source>
        <dbReference type="EMBL" id="EOS15156.1"/>
    </source>
</evidence>
<evidence type="ECO:0000259" key="2">
    <source>
        <dbReference type="Pfam" id="PF13568"/>
    </source>
</evidence>
<evidence type="ECO:0000313" key="4">
    <source>
        <dbReference type="Proteomes" id="UP000014200"/>
    </source>
</evidence>
<feature type="chain" id="PRO_5004474424" description="Outer membrane protein beta-barrel domain-containing protein" evidence="1">
    <location>
        <begin position="23"/>
        <end position="211"/>
    </location>
</feature>
<keyword evidence="1" id="KW-0732">Signal</keyword>
<evidence type="ECO:0000256" key="1">
    <source>
        <dbReference type="SAM" id="SignalP"/>
    </source>
</evidence>
<dbReference type="PATRIC" id="fig|1235788.3.peg.487"/>
<accession>R9ICA9</accession>
<dbReference type="EMBL" id="ASSP01000005">
    <property type="protein sequence ID" value="EOS15156.1"/>
    <property type="molecule type" value="Genomic_DNA"/>
</dbReference>
<sequence>MRTKLILMSFLAFCLMTTVAVAQNCWGIMAGVNLSTSTAHSSSLWSVDSKWKVGGYMGGLYDIQLNSSWYIQPQLIFSYEVDRAKYLSGKKVSDDLDVSTSMYSLTLPVLASFKVSLNDVWALRINAGPYVQCAMFGRDRTLFTADSKEQSYSSSWDRSFLKHFIFGLKGGMSLERNHWMFSLDCKYSLMKHSLNHDGHGLTLSTGIGYKF</sequence>
<dbReference type="RefSeq" id="WP_016274972.1">
    <property type="nucleotide sequence ID" value="NZ_JABVZU010000002.1"/>
</dbReference>
<gene>
    <name evidence="3" type="ORF">C802_00490</name>
</gene>
<dbReference type="STRING" id="1235788.C802_00490"/>
<dbReference type="HOGENOM" id="CLU_1451762_0_0_10"/>
<protein>
    <recommendedName>
        <fullName evidence="2">Outer membrane protein beta-barrel domain-containing protein</fullName>
    </recommendedName>
</protein>
<organism evidence="3 4">
    <name type="scientific">Phocaeicola sartorii</name>
    <dbReference type="NCBI Taxonomy" id="671267"/>
    <lineage>
        <taxon>Bacteria</taxon>
        <taxon>Pseudomonadati</taxon>
        <taxon>Bacteroidota</taxon>
        <taxon>Bacteroidia</taxon>
        <taxon>Bacteroidales</taxon>
        <taxon>Bacteroidaceae</taxon>
        <taxon>Phocaeicola</taxon>
    </lineage>
</organism>
<dbReference type="GeneID" id="82151751"/>
<feature type="domain" description="Outer membrane protein beta-barrel" evidence="2">
    <location>
        <begin position="26"/>
        <end position="191"/>
    </location>
</feature>
<dbReference type="Pfam" id="PF13568">
    <property type="entry name" value="OMP_b-brl_2"/>
    <property type="match status" value="1"/>
</dbReference>
<dbReference type="Proteomes" id="UP000014200">
    <property type="component" value="Unassembled WGS sequence"/>
</dbReference>
<dbReference type="AlphaFoldDB" id="R9ICA9"/>
<feature type="signal peptide" evidence="1">
    <location>
        <begin position="1"/>
        <end position="22"/>
    </location>
</feature>
<reference evidence="3 4" key="1">
    <citation type="submission" date="2013-04" db="EMBL/GenBank/DDBJ databases">
        <title>The Genome Sequence of Bacteroides massiliensis dnLKV3.</title>
        <authorList>
            <consortium name="The Broad Institute Genomics Platform"/>
            <consortium name="The Broad Institute Genome Sequencing Center for Infectious Disease"/>
            <person name="Earl A."/>
            <person name="Xavier R."/>
            <person name="Kuhn K."/>
            <person name="Stappenbeck T."/>
            <person name="Walker B."/>
            <person name="Young S."/>
            <person name="Zeng Q."/>
            <person name="Gargeya S."/>
            <person name="Fitzgerald M."/>
            <person name="Haas B."/>
            <person name="Abouelleil A."/>
            <person name="Allen A.W."/>
            <person name="Alvarado L."/>
            <person name="Arachchi H.M."/>
            <person name="Berlin A.M."/>
            <person name="Chapman S.B."/>
            <person name="Gainer-Dewar J."/>
            <person name="Goldberg J."/>
            <person name="Griggs A."/>
            <person name="Gujja S."/>
            <person name="Hansen M."/>
            <person name="Howarth C."/>
            <person name="Imamovic A."/>
            <person name="Ireland A."/>
            <person name="Larimer J."/>
            <person name="McCowan C."/>
            <person name="Murphy C."/>
            <person name="Pearson M."/>
            <person name="Poon T.W."/>
            <person name="Priest M."/>
            <person name="Roberts A."/>
            <person name="Saif S."/>
            <person name="Shea T."/>
            <person name="Sisk P."/>
            <person name="Sykes S."/>
            <person name="Wortman J."/>
            <person name="Nusbaum C."/>
            <person name="Birren B."/>
        </authorList>
    </citation>
    <scope>NUCLEOTIDE SEQUENCE [LARGE SCALE GENOMIC DNA]</scope>
    <source>
        <strain evidence="4">dnLKV3</strain>
    </source>
</reference>
<name>R9ICA9_9BACT</name>
<comment type="caution">
    <text evidence="3">The sequence shown here is derived from an EMBL/GenBank/DDBJ whole genome shotgun (WGS) entry which is preliminary data.</text>
</comment>
<proteinExistence type="predicted"/>